<reference evidence="2 3" key="1">
    <citation type="submission" date="2020-07" db="EMBL/GenBank/DDBJ databases">
        <title>Streptomyces isolated from Indian soil.</title>
        <authorList>
            <person name="Mandal S."/>
            <person name="Maiti P.K."/>
        </authorList>
    </citation>
    <scope>NUCLEOTIDE SEQUENCE [LARGE SCALE GENOMIC DNA]</scope>
    <source>
        <strain evidence="2 3">PSKA54</strain>
    </source>
</reference>
<keyword evidence="3" id="KW-1185">Reference proteome</keyword>
<sequence>MASGQRAAAVAAYFADALRTPAAPAGTGRWDPLPGPPSMPELADQAEELAYTTRDETVRGLADAVRQADRLQA</sequence>
<protein>
    <submittedName>
        <fullName evidence="2">Uncharacterized protein</fullName>
    </submittedName>
</protein>
<evidence type="ECO:0000313" key="2">
    <source>
        <dbReference type="EMBL" id="MBA4860570.1"/>
    </source>
</evidence>
<evidence type="ECO:0000256" key="1">
    <source>
        <dbReference type="SAM" id="MobiDB-lite"/>
    </source>
</evidence>
<feature type="region of interest" description="Disordered" evidence="1">
    <location>
        <begin position="22"/>
        <end position="41"/>
    </location>
</feature>
<dbReference type="AlphaFoldDB" id="A0A7W2CWU2"/>
<comment type="caution">
    <text evidence="2">The sequence shown here is derived from an EMBL/GenBank/DDBJ whole genome shotgun (WGS) entry which is preliminary data.</text>
</comment>
<dbReference type="Proteomes" id="UP000586976">
    <property type="component" value="Unassembled WGS sequence"/>
</dbReference>
<evidence type="ECO:0000313" key="3">
    <source>
        <dbReference type="Proteomes" id="UP000586976"/>
    </source>
</evidence>
<name>A0A7W2CWU2_9ACTN</name>
<dbReference type="EMBL" id="JACEQY010000002">
    <property type="protein sequence ID" value="MBA4860570.1"/>
    <property type="molecule type" value="Genomic_DNA"/>
</dbReference>
<gene>
    <name evidence="2" type="ORF">H1V43_04085</name>
</gene>
<dbReference type="RefSeq" id="WP_181862659.1">
    <property type="nucleotide sequence ID" value="NZ_JACEQY010000002.1"/>
</dbReference>
<proteinExistence type="predicted"/>
<organism evidence="2 3">
    <name type="scientific">Streptomyces himalayensis subsp. aureolus</name>
    <dbReference type="NCBI Taxonomy" id="2758039"/>
    <lineage>
        <taxon>Bacteria</taxon>
        <taxon>Bacillati</taxon>
        <taxon>Actinomycetota</taxon>
        <taxon>Actinomycetes</taxon>
        <taxon>Kitasatosporales</taxon>
        <taxon>Streptomycetaceae</taxon>
        <taxon>Streptomyces</taxon>
        <taxon>Streptomyces himalayensis</taxon>
    </lineage>
</organism>
<accession>A0A7W2CWU2</accession>